<dbReference type="InterPro" id="IPR043151">
    <property type="entry name" value="BAH_sf"/>
</dbReference>
<proteinExistence type="predicted"/>
<dbReference type="InterPro" id="IPR050561">
    <property type="entry name" value="PTP"/>
</dbReference>
<dbReference type="Gene3D" id="3.90.190.10">
    <property type="entry name" value="Protein tyrosine phosphatase superfamily"/>
    <property type="match status" value="1"/>
</dbReference>
<dbReference type="SMART" id="SM01301">
    <property type="entry name" value="PTPlike_phytase"/>
    <property type="match status" value="1"/>
</dbReference>
<comment type="caution">
    <text evidence="2">The sequence shown here is derived from an EMBL/GenBank/DDBJ whole genome shotgun (WGS) entry which is preliminary data.</text>
</comment>
<feature type="region of interest" description="Disordered" evidence="1">
    <location>
        <begin position="1"/>
        <end position="22"/>
    </location>
</feature>
<accession>A0A2P6N7H4</accession>
<name>A0A2P6N7H4_9EUKA</name>
<keyword evidence="3" id="KW-1185">Reference proteome</keyword>
<reference evidence="2 3" key="1">
    <citation type="journal article" date="2018" name="Genome Biol. Evol.">
        <title>Multiple Roots of Fruiting Body Formation in Amoebozoa.</title>
        <authorList>
            <person name="Hillmann F."/>
            <person name="Forbes G."/>
            <person name="Novohradska S."/>
            <person name="Ferling I."/>
            <person name="Riege K."/>
            <person name="Groth M."/>
            <person name="Westermann M."/>
            <person name="Marz M."/>
            <person name="Spaller T."/>
            <person name="Winckler T."/>
            <person name="Schaap P."/>
            <person name="Glockner G."/>
        </authorList>
    </citation>
    <scope>NUCLEOTIDE SEQUENCE [LARGE SCALE GENOMIC DNA]</scope>
    <source>
        <strain evidence="2 3">Jena</strain>
    </source>
</reference>
<feature type="region of interest" description="Disordered" evidence="1">
    <location>
        <begin position="511"/>
        <end position="533"/>
    </location>
</feature>
<dbReference type="OrthoDB" id="66369at2759"/>
<dbReference type="SUPFAM" id="SSF52799">
    <property type="entry name" value="(Phosphotyrosine protein) phosphatases II"/>
    <property type="match status" value="1"/>
</dbReference>
<dbReference type="EMBL" id="MDYQ01000166">
    <property type="protein sequence ID" value="PRP79906.1"/>
    <property type="molecule type" value="Genomic_DNA"/>
</dbReference>
<feature type="region of interest" description="Disordered" evidence="1">
    <location>
        <begin position="64"/>
        <end position="86"/>
    </location>
</feature>
<evidence type="ECO:0000313" key="3">
    <source>
        <dbReference type="Proteomes" id="UP000241769"/>
    </source>
</evidence>
<dbReference type="InParanoid" id="A0A2P6N7H4"/>
<dbReference type="PANTHER" id="PTHR23339">
    <property type="entry name" value="TYROSINE SPECIFIC PROTEIN PHOSPHATASE AND DUAL SPECIFICITY PROTEIN PHOSPHATASE"/>
    <property type="match status" value="1"/>
</dbReference>
<dbReference type="AlphaFoldDB" id="A0A2P6N7H4"/>
<evidence type="ECO:0008006" key="4">
    <source>
        <dbReference type="Google" id="ProtNLM"/>
    </source>
</evidence>
<feature type="region of interest" description="Disordered" evidence="1">
    <location>
        <begin position="256"/>
        <end position="284"/>
    </location>
</feature>
<sequence length="856" mass="97573">MCLKRTSGNDTSNPTSKESLSRMNIQAASFSSFPSPNPYDLLNYDDGLLMPTNDSPVADLPLIDLTSRIPPTPPTSPTDSTRIPLDEDPLYLLNNSLDDETYGEASISGRSSPYIAGGSSDEPVPTDTNPNTNRKRQKTSYGDDVTSNRRKKGDLHYLIDRFSYNPLLTRRQRRLSSVYNTNHNPTRDFKLNPMMARHLEFTSGRSSQFYKGYWRNGQVYQIGDWVALSRSADGEPPTYGIIKYFFLCQDEEREEREERDDDMTFGNHIPSGEEPGRRSRKGVKTVRIDSLQTLDLSEDNSERWKDFCVVFMEITPIDRLPPFTTRSFMVIVRRIGSLEPSKHATLRGTVCMSPTAKGSCLSQSLYQKDQLLTPPFGEKEAKEITMRTIPELVRMVDAYRRPELSSDSEGRTAYFNISPGLYVKMSVERTEPALSDQVIKSDHWEGNHILRDAPVLEGAPNFRRIPGTIMFGVGQPTAHGLTQIISTLSSERHSDYSSFTPANDISNVDDDHKEPAKHVPAHQTTAKVETPSDNDRGPFDRILWINLREEPCLYIGEDPYAPRDPQTLNVNLDHLAGIEGNDLEKMEQILKADVIAKARSNEFKIPVVRQANDMNNAVDTVTYSPGTIWTPKEVFSHRSHALPLRYERIPITDECAPQERDLEQMVFLLKDVRLLASSHLARARTAVVFNCQMGRGRTTTGLVCAYLIMYVHIVNDGFSQRAEAEEFYKQQPERSNASSDYLKGEYSVIMKLVDSLPNGLYVKHQVDKVIDACSQVQNLREAIFECRERWLQAKEGDEATKYLDKGMRYLERYWWIIVFNGYLTEQSPKGFEKTFTQWMGARWDFKKLLKKRMSLD</sequence>
<organism evidence="2 3">
    <name type="scientific">Planoprotostelium fungivorum</name>
    <dbReference type="NCBI Taxonomy" id="1890364"/>
    <lineage>
        <taxon>Eukaryota</taxon>
        <taxon>Amoebozoa</taxon>
        <taxon>Evosea</taxon>
        <taxon>Variosea</taxon>
        <taxon>Cavosteliida</taxon>
        <taxon>Cavosteliaceae</taxon>
        <taxon>Planoprotostelium</taxon>
    </lineage>
</organism>
<dbReference type="Gene3D" id="2.30.30.490">
    <property type="match status" value="1"/>
</dbReference>
<protein>
    <recommendedName>
        <fullName evidence="4">Paladin-like</fullName>
    </recommendedName>
</protein>
<dbReference type="Proteomes" id="UP000241769">
    <property type="component" value="Unassembled WGS sequence"/>
</dbReference>
<gene>
    <name evidence="2" type="ORF">PROFUN_12395</name>
</gene>
<evidence type="ECO:0000313" key="2">
    <source>
        <dbReference type="EMBL" id="PRP79906.1"/>
    </source>
</evidence>
<evidence type="ECO:0000256" key="1">
    <source>
        <dbReference type="SAM" id="MobiDB-lite"/>
    </source>
</evidence>
<dbReference type="Pfam" id="PF14566">
    <property type="entry name" value="PTPlike_phytase"/>
    <property type="match status" value="1"/>
</dbReference>
<feature type="region of interest" description="Disordered" evidence="1">
    <location>
        <begin position="102"/>
        <end position="149"/>
    </location>
</feature>
<dbReference type="InterPro" id="IPR029021">
    <property type="entry name" value="Prot-tyrosine_phosphatase-like"/>
</dbReference>